<evidence type="ECO:0000256" key="3">
    <source>
        <dbReference type="SAM" id="SignalP"/>
    </source>
</evidence>
<dbReference type="PANTHER" id="PTHR10858:SF23">
    <property type="entry name" value="DEOXYRIBONUCLEASE II"/>
    <property type="match status" value="1"/>
</dbReference>
<dbReference type="GO" id="GO:0006309">
    <property type="term" value="P:apoptotic DNA fragmentation"/>
    <property type="evidence" value="ECO:0007669"/>
    <property type="project" value="TreeGrafter"/>
</dbReference>
<dbReference type="PANTHER" id="PTHR10858">
    <property type="entry name" value="DEOXYRIBONUCLEASE II"/>
    <property type="match status" value="1"/>
</dbReference>
<name>A0A6A7G6G8_9CRUS</name>
<dbReference type="GO" id="GO:0004531">
    <property type="term" value="F:deoxyribonuclease II activity"/>
    <property type="evidence" value="ECO:0007669"/>
    <property type="project" value="InterPro"/>
</dbReference>
<proteinExistence type="evidence at transcript level"/>
<accession>A0A6A7G6G8</accession>
<dbReference type="CDD" id="cd09121">
    <property type="entry name" value="PLDc_DNaseII_2"/>
    <property type="match status" value="1"/>
</dbReference>
<comment type="similarity">
    <text evidence="1">Belongs to the DNase II family.</text>
</comment>
<sequence>MATLSSLLIIAVVLVENSVFAQRPPISCRGPDDELVDWFIIGKTPFTNLMTGRSFVYMDNNHIEFVLAETEIDDKLTPFARTLERVYENSEDPEFAYVMYNDAIPDTITPNDSAKFSKFKEVPESQTQFNHHRLFGHSKGVLAADPFSGFWLSHSVPKFPPRVVDGYSFTSNGIRYAQQMFCQSFTTMSLADIAAQFRWNFPQVYDSHLPEFMETLLPELRQVIDHVPNVTPPGISVIDLTTFGGMKVTNFAKSYIWNQSLYSALISKHLNTNLRVQTWQNGAGGRMISYCQPEYENFVENIVQISLGQDLDGNEFLYNSTQDHSKWAISVDSEDSESQSIGWVCIGDVNRMESQFKRGGGSTCVYHEEIWKAFSQLPFQIEHCA</sequence>
<protein>
    <submittedName>
        <fullName evidence="4">Plancitoxin-1-like</fullName>
    </submittedName>
</protein>
<evidence type="ECO:0000256" key="2">
    <source>
        <dbReference type="ARBA" id="ARBA00022801"/>
    </source>
</evidence>
<dbReference type="InterPro" id="IPR004947">
    <property type="entry name" value="DNase_II"/>
</dbReference>
<reference evidence="4" key="1">
    <citation type="submission" date="2017-11" db="EMBL/GenBank/DDBJ databases">
        <title>The sensing device of the deep-sea amphipod.</title>
        <authorList>
            <person name="Kobayashi H."/>
            <person name="Nagahama T."/>
            <person name="Arai W."/>
            <person name="Sasagawa Y."/>
            <person name="Umeda M."/>
            <person name="Hayashi T."/>
            <person name="Nikaido I."/>
            <person name="Watanabe H."/>
            <person name="Oguri K."/>
            <person name="Kitazato H."/>
            <person name="Fujioka K."/>
            <person name="Kido Y."/>
            <person name="Takami H."/>
        </authorList>
    </citation>
    <scope>NUCLEOTIDE SEQUENCE</scope>
    <source>
        <tissue evidence="4">Whole body</tissue>
    </source>
</reference>
<dbReference type="CDD" id="cd09120">
    <property type="entry name" value="PLDc_DNaseII_1"/>
    <property type="match status" value="1"/>
</dbReference>
<dbReference type="AlphaFoldDB" id="A0A6A7G6G8"/>
<dbReference type="Pfam" id="PF03265">
    <property type="entry name" value="DNase_II"/>
    <property type="match status" value="1"/>
</dbReference>
<evidence type="ECO:0000256" key="1">
    <source>
        <dbReference type="ARBA" id="ARBA00007527"/>
    </source>
</evidence>
<dbReference type="EMBL" id="IACT01007338">
    <property type="protein sequence ID" value="LAC26456.1"/>
    <property type="molecule type" value="mRNA"/>
</dbReference>
<feature type="signal peptide" evidence="3">
    <location>
        <begin position="1"/>
        <end position="21"/>
    </location>
</feature>
<evidence type="ECO:0000313" key="4">
    <source>
        <dbReference type="EMBL" id="LAC26456.1"/>
    </source>
</evidence>
<feature type="chain" id="PRO_5025545505" evidence="3">
    <location>
        <begin position="22"/>
        <end position="385"/>
    </location>
</feature>
<keyword evidence="2" id="KW-0378">Hydrolase</keyword>
<keyword evidence="3" id="KW-0732">Signal</keyword>
<organism evidence="4">
    <name type="scientific">Hirondellea gigas</name>
    <dbReference type="NCBI Taxonomy" id="1518452"/>
    <lineage>
        <taxon>Eukaryota</taxon>
        <taxon>Metazoa</taxon>
        <taxon>Ecdysozoa</taxon>
        <taxon>Arthropoda</taxon>
        <taxon>Crustacea</taxon>
        <taxon>Multicrustacea</taxon>
        <taxon>Malacostraca</taxon>
        <taxon>Eumalacostraca</taxon>
        <taxon>Peracarida</taxon>
        <taxon>Amphipoda</taxon>
        <taxon>Amphilochidea</taxon>
        <taxon>Lysianassida</taxon>
        <taxon>Lysianassidira</taxon>
        <taxon>Lysianassoidea</taxon>
        <taxon>Lysianassidae</taxon>
        <taxon>Hirondellea</taxon>
    </lineage>
</organism>